<keyword evidence="2" id="KW-1185">Reference proteome</keyword>
<gene>
    <name evidence="1" type="ORF">RZN69_07995</name>
</gene>
<evidence type="ECO:0000313" key="2">
    <source>
        <dbReference type="Proteomes" id="UP001304300"/>
    </source>
</evidence>
<dbReference type="EMBL" id="CP136920">
    <property type="protein sequence ID" value="WOO43032.1"/>
    <property type="molecule type" value="Genomic_DNA"/>
</dbReference>
<dbReference type="Proteomes" id="UP001304300">
    <property type="component" value="Chromosome"/>
</dbReference>
<proteinExistence type="predicted"/>
<dbReference type="SUPFAM" id="SSF82171">
    <property type="entry name" value="DPP6 N-terminal domain-like"/>
    <property type="match status" value="1"/>
</dbReference>
<reference evidence="1 2" key="1">
    <citation type="submission" date="2023-10" db="EMBL/GenBank/DDBJ databases">
        <title>Rubellicoccus peritrichatus gen. nov., sp. nov., isolated from an algae of coral reef tank.</title>
        <authorList>
            <person name="Luo J."/>
        </authorList>
    </citation>
    <scope>NUCLEOTIDE SEQUENCE [LARGE SCALE GENOMIC DNA]</scope>
    <source>
        <strain evidence="1 2">CR14</strain>
    </source>
</reference>
<organism evidence="1 2">
    <name type="scientific">Rubellicoccus peritrichatus</name>
    <dbReference type="NCBI Taxonomy" id="3080537"/>
    <lineage>
        <taxon>Bacteria</taxon>
        <taxon>Pseudomonadati</taxon>
        <taxon>Verrucomicrobiota</taxon>
        <taxon>Opitutia</taxon>
        <taxon>Puniceicoccales</taxon>
        <taxon>Cerasicoccaceae</taxon>
        <taxon>Rubellicoccus</taxon>
    </lineage>
</organism>
<accession>A0AAQ3LCT5</accession>
<dbReference type="RefSeq" id="WP_317835568.1">
    <property type="nucleotide sequence ID" value="NZ_CP136920.1"/>
</dbReference>
<name>A0AAQ3LCT5_9BACT</name>
<dbReference type="AlphaFoldDB" id="A0AAQ3LCT5"/>
<sequence length="303" mass="33922">MRFKFSVFAILLVLFFSTAYGKQEGKLLFLGLTDLGWQIFAYDLTEGEPYQLTYSVGDKRSPKIHGGQLYFRDTLGKIKMLSDNGKELDFPVKIGPCFDFAFGPDNTLFYVAHGPQGNLKFWLYRKEMAKDTPSKVFFRPEVGSVSQIAYSENEHAFVTSQILRSREERILWIPVSNPDLTLPISPVGELCFAPSFGNEANMIYCAFEKSSGHYEIARINKQNGVMETVVSMPDASVVAPSVDADGKSVYFEVRSVLSESSIGFQELNSKEVQQIDLPYAAKEPVWISGESLSAYGDLMKGNQ</sequence>
<dbReference type="KEGG" id="puo:RZN69_07995"/>
<evidence type="ECO:0000313" key="1">
    <source>
        <dbReference type="EMBL" id="WOO43032.1"/>
    </source>
</evidence>
<protein>
    <submittedName>
        <fullName evidence="1">Uncharacterized protein</fullName>
    </submittedName>
</protein>